<protein>
    <submittedName>
        <fullName evidence="2">Uncharacterized protein</fullName>
    </submittedName>
</protein>
<feature type="transmembrane region" description="Helical" evidence="1">
    <location>
        <begin position="104"/>
        <end position="122"/>
    </location>
</feature>
<sequence>MTMTTDHVERTHAATYFRIGAWCWIATGTGHTIGDVFLRAFPRDEDKAIDDIMRASSFDLMGLHRSYYEVTMGFSLAMGCCMVFVGILLLWIAKLTARQDIRPAAILGLAMSAVALTICALLEPPPPIVLFSAACVAFGLSVGTAVRGANR</sequence>
<dbReference type="InterPro" id="IPR058068">
    <property type="entry name" value="LIC_13387-like"/>
</dbReference>
<feature type="transmembrane region" description="Helical" evidence="1">
    <location>
        <begin position="70"/>
        <end position="92"/>
    </location>
</feature>
<feature type="transmembrane region" description="Helical" evidence="1">
    <location>
        <begin position="128"/>
        <end position="146"/>
    </location>
</feature>
<dbReference type="SUPFAM" id="SSF103473">
    <property type="entry name" value="MFS general substrate transporter"/>
    <property type="match status" value="1"/>
</dbReference>
<dbReference type="RefSeq" id="WP_199703859.1">
    <property type="nucleotide sequence ID" value="NZ_JAEMNV010000003.1"/>
</dbReference>
<evidence type="ECO:0000256" key="1">
    <source>
        <dbReference type="SAM" id="Phobius"/>
    </source>
</evidence>
<dbReference type="NCBIfam" id="NF047765">
    <property type="entry name" value="LIC_13387_fam"/>
    <property type="match status" value="1"/>
</dbReference>
<reference evidence="2" key="1">
    <citation type="submission" date="2020-12" db="EMBL/GenBank/DDBJ databases">
        <title>Antrihabitans popcorni sp. nov. and Antrihabitans auranticaus sp. nov., isolated from a larva cave.</title>
        <authorList>
            <person name="Lee S.D."/>
            <person name="Kim I.S."/>
        </authorList>
    </citation>
    <scope>NUCLEOTIDE SEQUENCE</scope>
    <source>
        <strain evidence="2">YC3-6</strain>
    </source>
</reference>
<comment type="caution">
    <text evidence="2">The sequence shown here is derived from an EMBL/GenBank/DDBJ whole genome shotgun (WGS) entry which is preliminary data.</text>
</comment>
<accession>A0A934NPX6</accession>
<keyword evidence="1" id="KW-0472">Membrane</keyword>
<name>A0A934NPX6_9NOCA</name>
<dbReference type="AlphaFoldDB" id="A0A934NPX6"/>
<keyword evidence="1" id="KW-0812">Transmembrane</keyword>
<dbReference type="EMBL" id="JAEMNV010000003">
    <property type="protein sequence ID" value="MBJ8339145.1"/>
    <property type="molecule type" value="Genomic_DNA"/>
</dbReference>
<evidence type="ECO:0000313" key="2">
    <source>
        <dbReference type="EMBL" id="MBJ8339145.1"/>
    </source>
</evidence>
<proteinExistence type="predicted"/>
<evidence type="ECO:0000313" key="3">
    <source>
        <dbReference type="Proteomes" id="UP000655868"/>
    </source>
</evidence>
<dbReference type="InterPro" id="IPR036259">
    <property type="entry name" value="MFS_trans_sf"/>
</dbReference>
<dbReference type="Proteomes" id="UP000655868">
    <property type="component" value="Unassembled WGS sequence"/>
</dbReference>
<keyword evidence="3" id="KW-1185">Reference proteome</keyword>
<keyword evidence="1" id="KW-1133">Transmembrane helix</keyword>
<gene>
    <name evidence="2" type="ORF">JGU71_09625</name>
</gene>
<organism evidence="2 3">
    <name type="scientific">Antrihabitans stalagmiti</name>
    <dbReference type="NCBI Taxonomy" id="2799499"/>
    <lineage>
        <taxon>Bacteria</taxon>
        <taxon>Bacillati</taxon>
        <taxon>Actinomycetota</taxon>
        <taxon>Actinomycetes</taxon>
        <taxon>Mycobacteriales</taxon>
        <taxon>Nocardiaceae</taxon>
        <taxon>Antrihabitans</taxon>
    </lineage>
</organism>